<dbReference type="SUPFAM" id="SSF54928">
    <property type="entry name" value="RNA-binding domain, RBD"/>
    <property type="match status" value="1"/>
</dbReference>
<dbReference type="Proteomes" id="UP001054889">
    <property type="component" value="Unassembled WGS sequence"/>
</dbReference>
<dbReference type="Gene3D" id="3.30.70.330">
    <property type="match status" value="1"/>
</dbReference>
<feature type="region of interest" description="Disordered" evidence="3">
    <location>
        <begin position="1"/>
        <end position="59"/>
    </location>
</feature>
<dbReference type="InterPro" id="IPR000504">
    <property type="entry name" value="RRM_dom"/>
</dbReference>
<dbReference type="PROSITE" id="PS50102">
    <property type="entry name" value="RRM"/>
    <property type="match status" value="1"/>
</dbReference>
<dbReference type="PANTHER" id="PTHR23236">
    <property type="entry name" value="EUKARYOTIC TRANSLATION INITIATION FACTOR 4B/4H"/>
    <property type="match status" value="1"/>
</dbReference>
<dbReference type="Pfam" id="PF00076">
    <property type="entry name" value="RRM_1"/>
    <property type="match status" value="1"/>
</dbReference>
<organism evidence="5 7">
    <name type="scientific">Eleusine coracana subsp. coracana</name>
    <dbReference type="NCBI Taxonomy" id="191504"/>
    <lineage>
        <taxon>Eukaryota</taxon>
        <taxon>Viridiplantae</taxon>
        <taxon>Streptophyta</taxon>
        <taxon>Embryophyta</taxon>
        <taxon>Tracheophyta</taxon>
        <taxon>Spermatophyta</taxon>
        <taxon>Magnoliopsida</taxon>
        <taxon>Liliopsida</taxon>
        <taxon>Poales</taxon>
        <taxon>Poaceae</taxon>
        <taxon>PACMAD clade</taxon>
        <taxon>Chloridoideae</taxon>
        <taxon>Cynodonteae</taxon>
        <taxon>Eleusininae</taxon>
        <taxon>Eleusine</taxon>
    </lineage>
</organism>
<evidence type="ECO:0000313" key="7">
    <source>
        <dbReference type="Proteomes" id="UP001054889"/>
    </source>
</evidence>
<evidence type="ECO:0000256" key="3">
    <source>
        <dbReference type="SAM" id="MobiDB-lite"/>
    </source>
</evidence>
<feature type="compositionally biased region" description="Pro residues" evidence="3">
    <location>
        <begin position="34"/>
        <end position="43"/>
    </location>
</feature>
<dbReference type="InterPro" id="IPR012677">
    <property type="entry name" value="Nucleotide-bd_a/b_plait_sf"/>
</dbReference>
<accession>A0AAV5CQ27</accession>
<gene>
    <name evidence="5" type="primary">ga17470</name>
    <name evidence="6" type="synonym">ga17717</name>
    <name evidence="5" type="ORF">PR202_ga17470</name>
    <name evidence="6" type="ORF">PR202_ga17717</name>
</gene>
<dbReference type="EMBL" id="BQKI01000008">
    <property type="protein sequence ID" value="GJN00528.1"/>
    <property type="molecule type" value="Genomic_DNA"/>
</dbReference>
<evidence type="ECO:0000313" key="6">
    <source>
        <dbReference type="EMBL" id="GJN00528.1"/>
    </source>
</evidence>
<evidence type="ECO:0000256" key="1">
    <source>
        <dbReference type="ARBA" id="ARBA00022884"/>
    </source>
</evidence>
<evidence type="ECO:0000256" key="2">
    <source>
        <dbReference type="PROSITE-ProRule" id="PRU00176"/>
    </source>
</evidence>
<reference evidence="5" key="1">
    <citation type="journal article" date="2018" name="DNA Res.">
        <title>Multiple hybrid de novo genome assembly of finger millet, an orphan allotetraploid crop.</title>
        <authorList>
            <person name="Hatakeyama M."/>
            <person name="Aluri S."/>
            <person name="Balachadran M.T."/>
            <person name="Sivarajan S.R."/>
            <person name="Patrignani A."/>
            <person name="Gruter S."/>
            <person name="Poveda L."/>
            <person name="Shimizu-Inatsugi R."/>
            <person name="Baeten J."/>
            <person name="Francoijs K.J."/>
            <person name="Nataraja K.N."/>
            <person name="Reddy Y.A.N."/>
            <person name="Phadnis S."/>
            <person name="Ravikumar R.L."/>
            <person name="Schlapbach R."/>
            <person name="Sreeman S.M."/>
            <person name="Shimizu K.K."/>
        </authorList>
    </citation>
    <scope>NUCLEOTIDE SEQUENCE</scope>
</reference>
<dbReference type="InterPro" id="IPR035979">
    <property type="entry name" value="RBD_domain_sf"/>
</dbReference>
<proteinExistence type="predicted"/>
<dbReference type="EMBL" id="BQKI01000008">
    <property type="protein sequence ID" value="GJN00296.1"/>
    <property type="molecule type" value="Genomic_DNA"/>
</dbReference>
<comment type="caution">
    <text evidence="5">The sequence shown here is derived from an EMBL/GenBank/DDBJ whole genome shotgun (WGS) entry which is preliminary data.</text>
</comment>
<dbReference type="GO" id="GO:0008143">
    <property type="term" value="F:poly(A) binding"/>
    <property type="evidence" value="ECO:0007669"/>
    <property type="project" value="TreeGrafter"/>
</dbReference>
<protein>
    <recommendedName>
        <fullName evidence="4">RRM domain-containing protein</fullName>
    </recommendedName>
</protein>
<keyword evidence="1 2" id="KW-0694">RNA-binding</keyword>
<feature type="domain" description="RRM" evidence="4">
    <location>
        <begin position="112"/>
        <end position="188"/>
    </location>
</feature>
<sequence length="238" mass="26964">MEDEEHEVYGQEIPVDGEDVDMSAAGDEAAKVPPRAPLLLPPPLHRRPNPSGGTDPFSRAQLQELDEMKRRLKEMEEEAAALREMQAKVAKEMQGVDPNAGTSENKEEMDARSVFVGNVDYACTPEEVQQHFNSCGTVNRVTILTDKFGQPKGFAYVEFVEVEAVQEAIKLNETELHGRQIKVAPKRTNVPGMKQHRGRGYNPYHGHPYMRPYGGPFYSPYGGYGRFPRFRRPRRPYF</sequence>
<dbReference type="CDD" id="cd12306">
    <property type="entry name" value="RRM_II_PABPs"/>
    <property type="match status" value="1"/>
</dbReference>
<dbReference type="PANTHER" id="PTHR23236:SF89">
    <property type="entry name" value="OS06G0219600 PROTEIN"/>
    <property type="match status" value="1"/>
</dbReference>
<evidence type="ECO:0000259" key="4">
    <source>
        <dbReference type="PROSITE" id="PS50102"/>
    </source>
</evidence>
<reference evidence="5" key="2">
    <citation type="submission" date="2021-12" db="EMBL/GenBank/DDBJ databases">
        <title>Resequencing data analysis of finger millet.</title>
        <authorList>
            <person name="Hatakeyama M."/>
            <person name="Aluri S."/>
            <person name="Balachadran M.T."/>
            <person name="Sivarajan S.R."/>
            <person name="Poveda L."/>
            <person name="Shimizu-Inatsugi R."/>
            <person name="Schlapbach R."/>
            <person name="Sreeman S.M."/>
            <person name="Shimizu K.K."/>
        </authorList>
    </citation>
    <scope>NUCLEOTIDE SEQUENCE</scope>
</reference>
<dbReference type="SMART" id="SM00360">
    <property type="entry name" value="RRM"/>
    <property type="match status" value="1"/>
</dbReference>
<name>A0AAV5CQ27_ELECO</name>
<keyword evidence="7" id="KW-1185">Reference proteome</keyword>
<dbReference type="AlphaFoldDB" id="A0AAV5CQ27"/>
<evidence type="ECO:0000313" key="5">
    <source>
        <dbReference type="EMBL" id="GJN00296.1"/>
    </source>
</evidence>